<keyword evidence="2" id="KW-1185">Reference proteome</keyword>
<dbReference type="EMBL" id="MLAK01000584">
    <property type="protein sequence ID" value="OHT11561.1"/>
    <property type="molecule type" value="Genomic_DNA"/>
</dbReference>
<evidence type="ECO:0000313" key="1">
    <source>
        <dbReference type="EMBL" id="OHT11561.1"/>
    </source>
</evidence>
<reference evidence="1" key="1">
    <citation type="submission" date="2016-10" db="EMBL/GenBank/DDBJ databases">
        <authorList>
            <person name="Benchimol M."/>
            <person name="Almeida L.G."/>
            <person name="Vasconcelos A.T."/>
            <person name="Perreira-Neves A."/>
            <person name="Rosa I.A."/>
            <person name="Tasca T."/>
            <person name="Bogo M.R."/>
            <person name="de Souza W."/>
        </authorList>
    </citation>
    <scope>NUCLEOTIDE SEQUENCE [LARGE SCALE GENOMIC DNA]</scope>
    <source>
        <strain evidence="1">K</strain>
    </source>
</reference>
<name>A0A1J4KJT6_9EUKA</name>
<accession>A0A1J4KJT6</accession>
<dbReference type="InterPro" id="IPR036388">
    <property type="entry name" value="WH-like_DNA-bd_sf"/>
</dbReference>
<dbReference type="Gene3D" id="1.10.10.10">
    <property type="entry name" value="Winged helix-like DNA-binding domain superfamily/Winged helix DNA-binding domain"/>
    <property type="match status" value="1"/>
</dbReference>
<evidence type="ECO:0000313" key="2">
    <source>
        <dbReference type="Proteomes" id="UP000179807"/>
    </source>
</evidence>
<dbReference type="GeneID" id="94835158"/>
<dbReference type="RefSeq" id="XP_068364697.1">
    <property type="nucleotide sequence ID" value="XM_068500454.1"/>
</dbReference>
<protein>
    <submittedName>
        <fullName evidence="1">Uncharacterized protein</fullName>
    </submittedName>
</protein>
<comment type="caution">
    <text evidence="1">The sequence shown here is derived from an EMBL/GenBank/DDBJ whole genome shotgun (WGS) entry which is preliminary data.</text>
</comment>
<dbReference type="Proteomes" id="UP000179807">
    <property type="component" value="Unassembled WGS sequence"/>
</dbReference>
<proteinExistence type="predicted"/>
<dbReference type="AlphaFoldDB" id="A0A1J4KJT6"/>
<organism evidence="1 2">
    <name type="scientific">Tritrichomonas foetus</name>
    <dbReference type="NCBI Taxonomy" id="1144522"/>
    <lineage>
        <taxon>Eukaryota</taxon>
        <taxon>Metamonada</taxon>
        <taxon>Parabasalia</taxon>
        <taxon>Tritrichomonadida</taxon>
        <taxon>Tritrichomonadidae</taxon>
        <taxon>Tritrichomonas</taxon>
    </lineage>
</organism>
<dbReference type="VEuPathDB" id="TrichDB:TRFO_18916"/>
<sequence>MYTNFDLADEQLADDNFHGLALSPIELTQISNRSLSPDITSLSATLFDTLNNFHDYNKCHDYQNLTNYYNPKNASNNFDSIERLNNIDSIDNVDVIDKLVDEFHTELKELDVGMCQIPEIPSLNDAFPACTNYLQNDIKIPESLFDSIENPNLTSSLSSPNNTSIQKIQDSLNNFSDTNVLNIASPRSDESNLNCPLPDIKIQQNLIQYNVYPLPNGRDMTFEEAYSNDTLYLMPTALKLLPEKYWESQPKTLTFKQLVDDYFKQTRNNNATFMLKLYNLLMITSNVPMLEKAIGIKWVSPRVIEVSRLGLVNIFKVRESTVDGAMFHRQGNFSTHQFVEIGEVNYKKYEFYEYPNIEKIPGDTKFFIHEPRVFTHRIMTEHELRTIRYSNEAKKNYRSKIIVQDKFQSS</sequence>
<gene>
    <name evidence="1" type="ORF">TRFO_18916</name>
</gene>